<reference evidence="3" key="3">
    <citation type="submission" date="2016-02" db="EMBL/GenBank/DDBJ databases">
        <authorList>
            <person name="Teng J.L."/>
            <person name="Yang Y."/>
            <person name="Huang Y."/>
            <person name="Guo F."/>
            <person name="Wei W."/>
            <person name="Chen J.H."/>
            <person name="Wong S.Y."/>
            <person name="Lau S.K."/>
            <person name="Woo P.C."/>
        </authorList>
    </citation>
    <scope>NUCLEOTIDE SEQUENCE</scope>
    <source>
        <strain evidence="3">JCM 15929</strain>
    </source>
</reference>
<evidence type="ECO:0000313" key="5">
    <source>
        <dbReference type="Proteomes" id="UP000070409"/>
    </source>
</evidence>
<dbReference type="RefSeq" id="WP_068574514.1">
    <property type="nucleotide sequence ID" value="NZ_LSRE01000050.1"/>
</dbReference>
<reference evidence="2 5" key="2">
    <citation type="submission" date="2016-02" db="EMBL/GenBank/DDBJ databases">
        <authorList>
            <person name="Teng J.L."/>
            <person name="Tang Y."/>
            <person name="Huang Y."/>
            <person name="Guo F."/>
            <person name="Wei W."/>
            <person name="Chen J.H."/>
            <person name="Wong S.Y."/>
            <person name="Lau S.K."/>
            <person name="Woo P.C."/>
        </authorList>
    </citation>
    <scope>NUCLEOTIDE SEQUENCE [LARGE SCALE GENOMIC DNA]</scope>
    <source>
        <strain evidence="2 5">JCM 13375</strain>
    </source>
</reference>
<dbReference type="STRING" id="239498.AXK60_17425"/>
<name>A0A137ZZJ4_9ACTN</name>
<sequence>MQDSLFDDAVPLAPHRRDLADGAWLDVRADWQVGADELFEALGRDVPWVEEKRRMYERTLPVPRLLRYYDTGAALPHPELARTRDRLTELYWDDLREPFTSVGLCLYRDGADSVAWHGDTIGRGATHDTIVAIVSLGASRPFLMRPRGGGASTKLSIGHGDLLAMGGSAQRTWEHAVPKVPHAGPRISVQFRVAGVR</sequence>
<dbReference type="InterPro" id="IPR037151">
    <property type="entry name" value="AlkB-like_sf"/>
</dbReference>
<comment type="caution">
    <text evidence="3">The sequence shown here is derived from an EMBL/GenBank/DDBJ whole genome shotgun (WGS) entry which is preliminary data.</text>
</comment>
<gene>
    <name evidence="3" type="ORF">AXK60_17425</name>
    <name evidence="2" type="ORF">AXK61_11835</name>
</gene>
<evidence type="ECO:0000259" key="1">
    <source>
        <dbReference type="PROSITE" id="PS51471"/>
    </source>
</evidence>
<evidence type="ECO:0000313" key="2">
    <source>
        <dbReference type="EMBL" id="KXO89288.1"/>
    </source>
</evidence>
<dbReference type="Pfam" id="PF13532">
    <property type="entry name" value="2OG-FeII_Oxy_2"/>
    <property type="match status" value="1"/>
</dbReference>
<dbReference type="EMBL" id="LSRF01000058">
    <property type="protein sequence ID" value="KXP03587.1"/>
    <property type="molecule type" value="Genomic_DNA"/>
</dbReference>
<feature type="domain" description="Fe2OG dioxygenase" evidence="1">
    <location>
        <begin position="98"/>
        <end position="195"/>
    </location>
</feature>
<dbReference type="InterPro" id="IPR005123">
    <property type="entry name" value="Oxoglu/Fe-dep_dioxygenase_dom"/>
</dbReference>
<dbReference type="Proteomes" id="UP000070409">
    <property type="component" value="Unassembled WGS sequence"/>
</dbReference>
<dbReference type="GO" id="GO:0051213">
    <property type="term" value="F:dioxygenase activity"/>
    <property type="evidence" value="ECO:0007669"/>
    <property type="project" value="InterPro"/>
</dbReference>
<dbReference type="InterPro" id="IPR032854">
    <property type="entry name" value="ALKBH3"/>
</dbReference>
<dbReference type="SUPFAM" id="SSF51197">
    <property type="entry name" value="Clavaminate synthase-like"/>
    <property type="match status" value="1"/>
</dbReference>
<dbReference type="OrthoDB" id="190276at2"/>
<evidence type="ECO:0000313" key="4">
    <source>
        <dbReference type="Proteomes" id="UP000070258"/>
    </source>
</evidence>
<dbReference type="PANTHER" id="PTHR31212">
    <property type="entry name" value="ALPHA-KETOGLUTARATE-DEPENDENT DIOXYGENASE ALKB HOMOLOG 3"/>
    <property type="match status" value="1"/>
</dbReference>
<protein>
    <submittedName>
        <fullName evidence="3">DNA repair protein</fullName>
    </submittedName>
</protein>
<dbReference type="GO" id="GO:0006307">
    <property type="term" value="P:DNA alkylation repair"/>
    <property type="evidence" value="ECO:0007669"/>
    <property type="project" value="InterPro"/>
</dbReference>
<evidence type="ECO:0000313" key="3">
    <source>
        <dbReference type="EMBL" id="KXP03587.1"/>
    </source>
</evidence>
<dbReference type="Gene3D" id="2.60.120.590">
    <property type="entry name" value="Alpha-ketoglutarate-dependent dioxygenase AlkB-like"/>
    <property type="match status" value="1"/>
</dbReference>
<keyword evidence="5" id="KW-1185">Reference proteome</keyword>
<dbReference type="InterPro" id="IPR027450">
    <property type="entry name" value="AlkB-like"/>
</dbReference>
<accession>A0A137ZZJ4</accession>
<proteinExistence type="predicted"/>
<organism evidence="3 4">
    <name type="scientific">Tsukamurella pseudospumae</name>
    <dbReference type="NCBI Taxonomy" id="239498"/>
    <lineage>
        <taxon>Bacteria</taxon>
        <taxon>Bacillati</taxon>
        <taxon>Actinomycetota</taxon>
        <taxon>Actinomycetes</taxon>
        <taxon>Mycobacteriales</taxon>
        <taxon>Tsukamurellaceae</taxon>
        <taxon>Tsukamurella</taxon>
    </lineage>
</organism>
<dbReference type="EMBL" id="LSRE01000050">
    <property type="protein sequence ID" value="KXO89288.1"/>
    <property type="molecule type" value="Genomic_DNA"/>
</dbReference>
<dbReference type="Proteomes" id="UP000070258">
    <property type="component" value="Unassembled WGS sequence"/>
</dbReference>
<reference evidence="4" key="1">
    <citation type="submission" date="2016-02" db="EMBL/GenBank/DDBJ databases">
        <authorList>
            <person name="Wen L."/>
            <person name="He K."/>
            <person name="Yang H."/>
        </authorList>
    </citation>
    <scope>NUCLEOTIDE SEQUENCE [LARGE SCALE GENOMIC DNA]</scope>
    <source>
        <strain evidence="4">JCM 15929</strain>
    </source>
</reference>
<dbReference type="AlphaFoldDB" id="A0A137ZZJ4"/>
<dbReference type="PANTHER" id="PTHR31212:SF4">
    <property type="entry name" value="ALPHA-KETOGLUTARATE-DEPENDENT DIOXYGENASE ALKB HOMOLOG 3"/>
    <property type="match status" value="1"/>
</dbReference>
<dbReference type="PROSITE" id="PS51471">
    <property type="entry name" value="FE2OG_OXY"/>
    <property type="match status" value="1"/>
</dbReference>